<gene>
    <name evidence="1" type="ORF">ACJ72_02606</name>
</gene>
<dbReference type="Proteomes" id="UP000091918">
    <property type="component" value="Unassembled WGS sequence"/>
</dbReference>
<dbReference type="OrthoDB" id="4184638at2759"/>
<dbReference type="AlphaFoldDB" id="A0A1B7P201"/>
<dbReference type="STRING" id="1658172.A0A1B7P201"/>
<evidence type="ECO:0000313" key="1">
    <source>
        <dbReference type="EMBL" id="OAX83044.1"/>
    </source>
</evidence>
<keyword evidence="2" id="KW-1185">Reference proteome</keyword>
<accession>A0A1B7P201</accession>
<sequence length="117" mass="13814">MVQWGLEEYVNFSYLYKQDEADYNNKGGACVYQNARDWAKEQRDEFVKSANERHTQARLKLLPTFKREAISEPTIVLEDYDTSVMFDEAEFHDAAQWSFTHTNDSVEDPQTSTKRKY</sequence>
<proteinExistence type="predicted"/>
<reference evidence="1 2" key="1">
    <citation type="submission" date="2015-07" db="EMBL/GenBank/DDBJ databases">
        <title>Emmonsia species relationships and genome sequence.</title>
        <authorList>
            <person name="Cuomo C.A."/>
            <person name="Schwartz I.S."/>
            <person name="Kenyon C."/>
            <person name="de Hoog G.S."/>
            <person name="Govender N.P."/>
            <person name="Botha A."/>
            <person name="Moreno L."/>
            <person name="de Vries M."/>
            <person name="Munoz J.F."/>
            <person name="Stielow J.B."/>
        </authorList>
    </citation>
    <scope>NUCLEOTIDE SEQUENCE [LARGE SCALE GENOMIC DNA]</scope>
    <source>
        <strain evidence="1 2">CBS 136260</strain>
    </source>
</reference>
<protein>
    <submittedName>
        <fullName evidence="1">Uncharacterized protein</fullName>
    </submittedName>
</protein>
<dbReference type="EMBL" id="LGUA01000223">
    <property type="protein sequence ID" value="OAX83044.1"/>
    <property type="molecule type" value="Genomic_DNA"/>
</dbReference>
<name>A0A1B7P201_9EURO</name>
<evidence type="ECO:0000313" key="2">
    <source>
        <dbReference type="Proteomes" id="UP000091918"/>
    </source>
</evidence>
<comment type="caution">
    <text evidence="1">The sequence shown here is derived from an EMBL/GenBank/DDBJ whole genome shotgun (WGS) entry which is preliminary data.</text>
</comment>
<organism evidence="1 2">
    <name type="scientific">Emergomyces africanus</name>
    <dbReference type="NCBI Taxonomy" id="1955775"/>
    <lineage>
        <taxon>Eukaryota</taxon>
        <taxon>Fungi</taxon>
        <taxon>Dikarya</taxon>
        <taxon>Ascomycota</taxon>
        <taxon>Pezizomycotina</taxon>
        <taxon>Eurotiomycetes</taxon>
        <taxon>Eurotiomycetidae</taxon>
        <taxon>Onygenales</taxon>
        <taxon>Ajellomycetaceae</taxon>
        <taxon>Emergomyces</taxon>
    </lineage>
</organism>